<accession>X1IJR8</accession>
<evidence type="ECO:0000313" key="1">
    <source>
        <dbReference type="EMBL" id="GAH82651.1"/>
    </source>
</evidence>
<gene>
    <name evidence="1" type="ORF">S03H2_55734</name>
</gene>
<protein>
    <submittedName>
        <fullName evidence="1">Uncharacterized protein</fullName>
    </submittedName>
</protein>
<organism evidence="1">
    <name type="scientific">marine sediment metagenome</name>
    <dbReference type="NCBI Taxonomy" id="412755"/>
    <lineage>
        <taxon>unclassified sequences</taxon>
        <taxon>metagenomes</taxon>
        <taxon>ecological metagenomes</taxon>
    </lineage>
</organism>
<comment type="caution">
    <text evidence="1">The sequence shown here is derived from an EMBL/GenBank/DDBJ whole genome shotgun (WGS) entry which is preliminary data.</text>
</comment>
<dbReference type="AlphaFoldDB" id="X1IJR8"/>
<feature type="non-terminal residue" evidence="1">
    <location>
        <position position="1"/>
    </location>
</feature>
<proteinExistence type="predicted"/>
<dbReference type="EMBL" id="BARU01035625">
    <property type="protein sequence ID" value="GAH82651.1"/>
    <property type="molecule type" value="Genomic_DNA"/>
</dbReference>
<sequence>EDFNGNLASEIIQFGQADFSRKDFRNFILNKLENSLTDSSLAQKELNTK</sequence>
<name>X1IJR8_9ZZZZ</name>
<reference evidence="1" key="1">
    <citation type="journal article" date="2014" name="Front. Microbiol.">
        <title>High frequency of phylogenetically diverse reductive dehalogenase-homologous genes in deep subseafloor sedimentary metagenomes.</title>
        <authorList>
            <person name="Kawai M."/>
            <person name="Futagami T."/>
            <person name="Toyoda A."/>
            <person name="Takaki Y."/>
            <person name="Nishi S."/>
            <person name="Hori S."/>
            <person name="Arai W."/>
            <person name="Tsubouchi T."/>
            <person name="Morono Y."/>
            <person name="Uchiyama I."/>
            <person name="Ito T."/>
            <person name="Fujiyama A."/>
            <person name="Inagaki F."/>
            <person name="Takami H."/>
        </authorList>
    </citation>
    <scope>NUCLEOTIDE SEQUENCE</scope>
    <source>
        <strain evidence="1">Expedition CK06-06</strain>
    </source>
</reference>